<protein>
    <submittedName>
        <fullName evidence="2">Uncharacterized protein</fullName>
    </submittedName>
</protein>
<gene>
    <name evidence="2" type="ORF">MmiHf6_09360</name>
</gene>
<keyword evidence="1" id="KW-0472">Membrane</keyword>
<dbReference type="KEGG" id="mehf:MmiHf6_09360"/>
<evidence type="ECO:0000313" key="3">
    <source>
        <dbReference type="Proteomes" id="UP001302978"/>
    </source>
</evidence>
<dbReference type="EMBL" id="CP131059">
    <property type="protein sequence ID" value="WNY23627.1"/>
    <property type="molecule type" value="Genomic_DNA"/>
</dbReference>
<dbReference type="Proteomes" id="UP001302978">
    <property type="component" value="Chromosome"/>
</dbReference>
<feature type="transmembrane region" description="Helical" evidence="1">
    <location>
        <begin position="56"/>
        <end position="75"/>
    </location>
</feature>
<organism evidence="2 3">
    <name type="scientific">Methanimicrococcus hongohii</name>
    <dbReference type="NCBI Taxonomy" id="3028295"/>
    <lineage>
        <taxon>Archaea</taxon>
        <taxon>Methanobacteriati</taxon>
        <taxon>Methanobacteriota</taxon>
        <taxon>Stenosarchaea group</taxon>
        <taxon>Methanomicrobia</taxon>
        <taxon>Methanosarcinales</taxon>
        <taxon>Methanosarcinaceae</taxon>
        <taxon>Methanimicrococcus</taxon>
    </lineage>
</organism>
<evidence type="ECO:0000256" key="1">
    <source>
        <dbReference type="SAM" id="Phobius"/>
    </source>
</evidence>
<dbReference type="GeneID" id="85195471"/>
<name>A0AA96VAY1_9EURY</name>
<feature type="transmembrane region" description="Helical" evidence="1">
    <location>
        <begin position="12"/>
        <end position="36"/>
    </location>
</feature>
<keyword evidence="1" id="KW-0812">Transmembrane</keyword>
<proteinExistence type="predicted"/>
<dbReference type="RefSeq" id="WP_316556761.1">
    <property type="nucleotide sequence ID" value="NZ_CP131059.1"/>
</dbReference>
<keyword evidence="3" id="KW-1185">Reference proteome</keyword>
<accession>A0AA96VAY1</accession>
<evidence type="ECO:0000313" key="2">
    <source>
        <dbReference type="EMBL" id="WNY23627.1"/>
    </source>
</evidence>
<sequence length="81" mass="9054">MEIKNISKWWKTITEAATIYFAISFCLIAGAFVYLYTTGKNIELPPIIDIPFSIGFSISAIIIIISIIVDIFNAAKKILKL</sequence>
<keyword evidence="1" id="KW-1133">Transmembrane helix</keyword>
<dbReference type="AlphaFoldDB" id="A0AA96VAY1"/>
<reference evidence="2 3" key="1">
    <citation type="submission" date="2023-07" db="EMBL/GenBank/DDBJ databases">
        <title>Closed genoem sequence of Methanomicrococcus sp. Hf6.</title>
        <authorList>
            <person name="Poehlein A."/>
            <person name="Protasov E."/>
            <person name="Platt K."/>
            <person name="Reeh H."/>
            <person name="Daniel R."/>
            <person name="Brune A."/>
        </authorList>
    </citation>
    <scope>NUCLEOTIDE SEQUENCE [LARGE SCALE GENOMIC DNA]</scope>
    <source>
        <strain evidence="2 3">Hf6</strain>
    </source>
</reference>